<proteinExistence type="predicted"/>
<dbReference type="STRING" id="76731.RD2015_4295"/>
<protein>
    <submittedName>
        <fullName evidence="1">Uracil-DNA glycosylase protein-like protein</fullName>
    </submittedName>
</protein>
<name>A0A0U3N0D8_9BURK</name>
<dbReference type="AlphaFoldDB" id="A0A0U3N0D8"/>
<reference evidence="1 2" key="1">
    <citation type="submission" date="2015-12" db="EMBL/GenBank/DDBJ databases">
        <title>Complete genome of Roseateles depolymerans KCTC 42856.</title>
        <authorList>
            <person name="Kim K.M."/>
        </authorList>
    </citation>
    <scope>NUCLEOTIDE SEQUENCE [LARGE SCALE GENOMIC DNA]</scope>
    <source>
        <strain evidence="1 2">KCTC 42856</strain>
    </source>
</reference>
<dbReference type="KEGG" id="rdp:RD2015_4295"/>
<organism evidence="1 2">
    <name type="scientific">Roseateles depolymerans</name>
    <dbReference type="NCBI Taxonomy" id="76731"/>
    <lineage>
        <taxon>Bacteria</taxon>
        <taxon>Pseudomonadati</taxon>
        <taxon>Pseudomonadota</taxon>
        <taxon>Betaproteobacteria</taxon>
        <taxon>Burkholderiales</taxon>
        <taxon>Sphaerotilaceae</taxon>
        <taxon>Roseateles</taxon>
    </lineage>
</organism>
<keyword evidence="2" id="KW-1185">Reference proteome</keyword>
<dbReference type="PATRIC" id="fig|76731.3.peg.4401"/>
<dbReference type="InterPro" id="IPR023875">
    <property type="entry name" value="DNA_repair_put"/>
</dbReference>
<dbReference type="Pfam" id="PF13566">
    <property type="entry name" value="DUF4130"/>
    <property type="match status" value="1"/>
</dbReference>
<dbReference type="NCBIfam" id="TIGR03915">
    <property type="entry name" value="SAM_7_link_chp"/>
    <property type="match status" value="1"/>
</dbReference>
<evidence type="ECO:0000313" key="2">
    <source>
        <dbReference type="Proteomes" id="UP000060699"/>
    </source>
</evidence>
<gene>
    <name evidence="1" type="ORF">RD2015_4295</name>
</gene>
<dbReference type="OrthoDB" id="5290748at2"/>
<accession>A0A0U3N0D8</accession>
<dbReference type="Proteomes" id="UP000060699">
    <property type="component" value="Chromosome"/>
</dbReference>
<sequence>MRRVVLQGPADVAGFRRQARALAAADVPPDQVVWATVGQADDLFSSMQDEDADTPPAASSRFTVPAGFVRLCDAALLHSDPQRFALMYRLLWRLKQSPSQWMDTLDPERRRADHMARDVRRAIHKMHAFVRFFPVQDDQGEQYLAWFEPPHFVEEAAAPFFARRFANMRWAILTPRCTLSWDGQTLTTGPAGRREDVPPMDAGAELWLTYYRSIFNPARLKVSMMEKEMPRRYWANLPEAALIDPLIAQAHERTTGMLTADATEPRRIRPMRPVDRSGD</sequence>
<dbReference type="EMBL" id="CP013729">
    <property type="protein sequence ID" value="ALV08739.1"/>
    <property type="molecule type" value="Genomic_DNA"/>
</dbReference>
<dbReference type="RefSeq" id="WP_058936642.1">
    <property type="nucleotide sequence ID" value="NZ_CP013729.1"/>
</dbReference>
<dbReference type="InterPro" id="IPR025404">
    <property type="entry name" value="DUF4130"/>
</dbReference>
<evidence type="ECO:0000313" key="1">
    <source>
        <dbReference type="EMBL" id="ALV08739.1"/>
    </source>
</evidence>